<accession>A0A4Q9LY38</accession>
<sequence>MHKIINQIEENKISLEKAFSLVKNKPYFIDLYIYRNNITSSIFIPYFDQLSNHSKCLLIPLYLTTFPTSDMFLDKELEIMVIKKYLLRNNTSQVSHINNTLEKPHINNTLEESHIINTSQVSHINNTSQVSHIINTSQESHINNTSQESHINNTSQVYDIINTPRIINNLPSYNLSLNFLLNNFTYKSDLQDRFILTNLILIFKTFKIKPLYTNSSKSTNINTPLVPSNNNTCKYCNNTLTIEETILLSDTVNKHMSNINIPCYERGVIIMGLIIQSIDIKGLKEYKYFSNILNDYWGVIYTDTCNHCKSNKNNNKECDLEGVSYKADSIIDKGVVNYMDGDLEGVSYKADSIIDKGVVNYMDGDLEGVSYKTDSFINKGVSDNTITTLNNTPLYINLSVSKEIRPSYILQAINTLKKRYCELTVKTIPKLLTPSSTYIPLLFKSLIQYLTDNNTSAINVPVIDLITLLHVKYLKIVYPLSLEQLFSNNTSLTDKLIFLQIFFTLVDTVDIIMVKEIYKYFIYKSKGNLYNDTIKETACVFIEKCKTRIYSNSRCNRDSL</sequence>
<dbReference type="OrthoDB" id="9856535at2759"/>
<dbReference type="VEuPathDB" id="MicrosporidiaDB:CWI38_0347p0010"/>
<dbReference type="AlphaFoldDB" id="A0A4Q9LY38"/>
<keyword evidence="2" id="KW-1185">Reference proteome</keyword>
<comment type="caution">
    <text evidence="1">The sequence shown here is derived from an EMBL/GenBank/DDBJ whole genome shotgun (WGS) entry which is preliminary data.</text>
</comment>
<evidence type="ECO:0000313" key="1">
    <source>
        <dbReference type="EMBL" id="TBU13743.1"/>
    </source>
</evidence>
<dbReference type="EMBL" id="PITK01000347">
    <property type="protein sequence ID" value="TBU13743.1"/>
    <property type="molecule type" value="Genomic_DNA"/>
</dbReference>
<gene>
    <name evidence="1" type="ORF">CWI38_0347p0010</name>
</gene>
<reference evidence="1 2" key="1">
    <citation type="submission" date="2017-12" db="EMBL/GenBank/DDBJ databases">
        <authorList>
            <person name="Pombert J.-F."/>
            <person name="Haag K.L."/>
            <person name="Ebert D."/>
        </authorList>
    </citation>
    <scope>NUCLEOTIDE SEQUENCE [LARGE SCALE GENOMIC DNA]</scope>
    <source>
        <strain evidence="1">IL-G-3</strain>
    </source>
</reference>
<proteinExistence type="predicted"/>
<organism evidence="1 2">
    <name type="scientific">Hamiltosporidium tvaerminnensis</name>
    <dbReference type="NCBI Taxonomy" id="1176355"/>
    <lineage>
        <taxon>Eukaryota</taxon>
        <taxon>Fungi</taxon>
        <taxon>Fungi incertae sedis</taxon>
        <taxon>Microsporidia</taxon>
        <taxon>Dubosqiidae</taxon>
        <taxon>Hamiltosporidium</taxon>
    </lineage>
</organism>
<name>A0A4Q9LY38_9MICR</name>
<evidence type="ECO:0000313" key="2">
    <source>
        <dbReference type="Proteomes" id="UP000292282"/>
    </source>
</evidence>
<protein>
    <submittedName>
        <fullName evidence="1">Uncharacterized protein</fullName>
    </submittedName>
</protein>
<dbReference type="Proteomes" id="UP000292282">
    <property type="component" value="Unassembled WGS sequence"/>
</dbReference>